<feature type="region of interest" description="Disordered" evidence="1">
    <location>
        <begin position="108"/>
        <end position="290"/>
    </location>
</feature>
<dbReference type="InterPro" id="IPR018822">
    <property type="entry name" value="UPF0646"/>
</dbReference>
<feature type="compositionally biased region" description="Polar residues" evidence="1">
    <location>
        <begin position="693"/>
        <end position="706"/>
    </location>
</feature>
<feature type="compositionally biased region" description="Basic and acidic residues" evidence="1">
    <location>
        <begin position="451"/>
        <end position="509"/>
    </location>
</feature>
<feature type="compositionally biased region" description="Polar residues" evidence="1">
    <location>
        <begin position="672"/>
        <end position="681"/>
    </location>
</feature>
<feature type="compositionally biased region" description="Basic and acidic residues" evidence="1">
    <location>
        <begin position="554"/>
        <end position="575"/>
    </location>
</feature>
<dbReference type="VEuPathDB" id="FungiDB:yc1106_07454"/>
<name>A0A9Q8ZEC6_CURCL</name>
<feature type="compositionally biased region" description="Acidic residues" evidence="1">
    <location>
        <begin position="799"/>
        <end position="814"/>
    </location>
</feature>
<evidence type="ECO:0000313" key="3">
    <source>
        <dbReference type="Proteomes" id="UP001056012"/>
    </source>
</evidence>
<gene>
    <name evidence="2" type="ORF">yc1106_07454</name>
</gene>
<dbReference type="Pfam" id="PF10336">
    <property type="entry name" value="DUF2420"/>
    <property type="match status" value="1"/>
</dbReference>
<evidence type="ECO:0000256" key="1">
    <source>
        <dbReference type="SAM" id="MobiDB-lite"/>
    </source>
</evidence>
<feature type="region of interest" description="Disordered" evidence="1">
    <location>
        <begin position="799"/>
        <end position="824"/>
    </location>
</feature>
<feature type="compositionally biased region" description="Polar residues" evidence="1">
    <location>
        <begin position="199"/>
        <end position="214"/>
    </location>
</feature>
<feature type="region of interest" description="Disordered" evidence="1">
    <location>
        <begin position="442"/>
        <end position="774"/>
    </location>
</feature>
<accession>A0A9Q8ZEC6</accession>
<feature type="region of interest" description="Disordered" evidence="1">
    <location>
        <begin position="856"/>
        <end position="912"/>
    </location>
</feature>
<protein>
    <submittedName>
        <fullName evidence="2">Uncharacterized protein</fullName>
    </submittedName>
</protein>
<feature type="compositionally biased region" description="Basic and acidic residues" evidence="1">
    <location>
        <begin position="592"/>
        <end position="601"/>
    </location>
</feature>
<reference evidence="2" key="1">
    <citation type="submission" date="2021-12" db="EMBL/GenBank/DDBJ databases">
        <title>Curvularia clavata genome.</title>
        <authorList>
            <person name="Cao Y."/>
        </authorList>
    </citation>
    <scope>NUCLEOTIDE SEQUENCE</scope>
    <source>
        <strain evidence="2">Yc1106</strain>
    </source>
</reference>
<dbReference type="Proteomes" id="UP001056012">
    <property type="component" value="Chromosome 5"/>
</dbReference>
<feature type="compositionally biased region" description="Polar residues" evidence="1">
    <location>
        <begin position="602"/>
        <end position="614"/>
    </location>
</feature>
<sequence length="936" mass="103212">MATTSHPAPSFDITAADDMELYSDNGGLEYNDNDIDLDLEPPFDGQDDDVSIDDAVSANGIEVQADDNDDYMVDQEDVIEEDYSYHDADVDVDVDTVAEQSVVAGTIPTEAQVEVQDEDLLDYSEEDDEFHNPAPSAPATWLQQHTALQEEPEQPQDASAPQDELVHTQDAPIEQDKAYEVQDNTIQQDEIPADLQAPMSMNTTKNSQSPQSHTDVVADDGLNNENHKDSPRPQSAGSTGGDDQANDDDGGVLLKSPEEHASIESGHNDVSNPSHDHNESAQDSEHQEDASLQLPPVTANYMGEELWLFKQHDYEDSGDWLLEDASVAKTSMSDLFQACRSALGNEVLNGMEIGFRFDHFQNMELFEDSTASVAISLERLVGYYHVLYAQDGNNNPDSFYITIMYRPRFATLLADIARYADNGRGYSGFEAAVAAGETNFHSASRGLPVEETTKWDTERQEPEHEHDQRHLDDNEHEHEPEPEHESDASEQAHEEDANETKYEEDVNEKYEEDPGEEQNAEDQVPQATDVEIRAEDQLESEQQEQTYDEAQAYENHESESHYDEADDTQNAHEEGGIDIYENQGVAAEDASGEAHEEHNNEEQLLSSYEVSANAQEVAHEPKQIRSQSESKTAAELEARRLQQEGDIIDYSDGEDEDSATVEEVEQAPRAESSPSFSTVQGDESGHVEKQASVEVSQSNAQQTNVEDGTDSFDATEGRYTDEEQDSDPNGDAEYWAFIEATEEREAAEERSSFDESQSHEVGEDGAALEHQGDADQDYGVYEYQDLEHEAEGELEFANEEEFNGGEDGTTDGDDFTGANDILNVDDAQWAVNPELGPDGEEETTATNEVDHIDIQDDEDGVAGHIASATSSAADPTTASSTEANEVSPQGHKRSIDEVGHGPDVAPDSIGIWGPCQSRKRNASADLFVADAKRARV</sequence>
<proteinExistence type="predicted"/>
<organism evidence="2 3">
    <name type="scientific">Curvularia clavata</name>
    <dbReference type="NCBI Taxonomy" id="95742"/>
    <lineage>
        <taxon>Eukaryota</taxon>
        <taxon>Fungi</taxon>
        <taxon>Dikarya</taxon>
        <taxon>Ascomycota</taxon>
        <taxon>Pezizomycotina</taxon>
        <taxon>Dothideomycetes</taxon>
        <taxon>Pleosporomycetidae</taxon>
        <taxon>Pleosporales</taxon>
        <taxon>Pleosporineae</taxon>
        <taxon>Pleosporaceae</taxon>
        <taxon>Curvularia</taxon>
    </lineage>
</organism>
<feature type="compositionally biased region" description="Basic and acidic residues" evidence="1">
    <location>
        <begin position="632"/>
        <end position="643"/>
    </location>
</feature>
<feature type="compositionally biased region" description="Acidic residues" evidence="1">
    <location>
        <begin position="510"/>
        <end position="520"/>
    </location>
</feature>
<feature type="compositionally biased region" description="Basic and acidic residues" evidence="1">
    <location>
        <begin position="741"/>
        <end position="762"/>
    </location>
</feature>
<feature type="compositionally biased region" description="Basic and acidic residues" evidence="1">
    <location>
        <begin position="274"/>
        <end position="289"/>
    </location>
</feature>
<dbReference type="EMBL" id="CP089278">
    <property type="protein sequence ID" value="USP80180.1"/>
    <property type="molecule type" value="Genomic_DNA"/>
</dbReference>
<keyword evidence="3" id="KW-1185">Reference proteome</keyword>
<evidence type="ECO:0000313" key="2">
    <source>
        <dbReference type="EMBL" id="USP80180.1"/>
    </source>
</evidence>
<feature type="compositionally biased region" description="Low complexity" evidence="1">
    <location>
        <begin position="866"/>
        <end position="881"/>
    </location>
</feature>
<dbReference type="AlphaFoldDB" id="A0A9Q8ZEC6"/>
<feature type="compositionally biased region" description="Acidic residues" evidence="1">
    <location>
        <begin position="115"/>
        <end position="129"/>
    </location>
</feature>
<feature type="compositionally biased region" description="Acidic residues" evidence="1">
    <location>
        <begin position="646"/>
        <end position="665"/>
    </location>
</feature>
<dbReference type="OrthoDB" id="5339076at2759"/>